<dbReference type="SMART" id="SM00327">
    <property type="entry name" value="VWA"/>
    <property type="match status" value="1"/>
</dbReference>
<dbReference type="Pfam" id="PF13531">
    <property type="entry name" value="SBP_bac_11"/>
    <property type="match status" value="1"/>
</dbReference>
<dbReference type="InterPro" id="IPR036465">
    <property type="entry name" value="vWFA_dom_sf"/>
</dbReference>
<evidence type="ECO:0000313" key="2">
    <source>
        <dbReference type="EMBL" id="RZU54508.1"/>
    </source>
</evidence>
<accession>A0A4Q7ZTE0</accession>
<dbReference type="PROSITE" id="PS50234">
    <property type="entry name" value="VWFA"/>
    <property type="match status" value="1"/>
</dbReference>
<evidence type="ECO:0000313" key="3">
    <source>
        <dbReference type="Proteomes" id="UP000292564"/>
    </source>
</evidence>
<organism evidence="2 3">
    <name type="scientific">Krasilnikovia cinnamomea</name>
    <dbReference type="NCBI Taxonomy" id="349313"/>
    <lineage>
        <taxon>Bacteria</taxon>
        <taxon>Bacillati</taxon>
        <taxon>Actinomycetota</taxon>
        <taxon>Actinomycetes</taxon>
        <taxon>Micromonosporales</taxon>
        <taxon>Micromonosporaceae</taxon>
        <taxon>Krasilnikovia</taxon>
    </lineage>
</organism>
<reference evidence="2 3" key="1">
    <citation type="submission" date="2019-02" db="EMBL/GenBank/DDBJ databases">
        <title>Sequencing the genomes of 1000 actinobacteria strains.</title>
        <authorList>
            <person name="Klenk H.-P."/>
        </authorList>
    </citation>
    <scope>NUCLEOTIDE SEQUENCE [LARGE SCALE GENOMIC DNA]</scope>
    <source>
        <strain evidence="2 3">DSM 45162</strain>
    </source>
</reference>
<dbReference type="SUPFAM" id="SSF53300">
    <property type="entry name" value="vWA-like"/>
    <property type="match status" value="1"/>
</dbReference>
<feature type="domain" description="VWFA" evidence="1">
    <location>
        <begin position="340"/>
        <end position="538"/>
    </location>
</feature>
<dbReference type="EMBL" id="SHKY01000001">
    <property type="protein sequence ID" value="RZU54508.1"/>
    <property type="molecule type" value="Genomic_DNA"/>
</dbReference>
<dbReference type="Gene3D" id="3.40.50.410">
    <property type="entry name" value="von Willebrand factor, type A domain"/>
    <property type="match status" value="1"/>
</dbReference>
<sequence>MNAAPRPARARTWFRGARLYAAVSVLVVLTGVFAATRVGQGASGCAEPRPVLQVAAAPDIAGAVGEVSRRLVRVAGRSGCFSVAVTARSSAEVADAVTRASARPPDVWIPESTVVLRRLGADVVGRPDPARSVATSPLVLAVSPDVAARLGGARPSIDDLVAAAGGDRPVALRLPERGSAATAGAVLSLRGAVARRPDARAALTGVLRTAEPDAAPAALTPAALAKGHAAAPMTEQAAWAARSALVPLYPRRAGFVFDYPFTVLTLDGYRQQVAGLLFDALRGAAGQELVTAAGFRDVRGQAGAPLAGWGAPGPVPASAPDDAALRGVDRMLDTVRRDARLLAVLDVSGSMGRAVEGLPGATRIDLAKQAAERGLALYPDSTEAGLWIFATDLTPTTDYRELVPVAPLAAGSDGTGNRFRLVDALTGVRPVPGGNTGLYDTTLAAVGAVRQGWNPRKVNAVILITDGANDDRHGLSRAALLAALRAGQATGRPVPVITVALGPDSDVRALARISAATGGASYVARDPRDVREVFLDALGQRACRPDCAPAPTR</sequence>
<dbReference type="InterPro" id="IPR002035">
    <property type="entry name" value="VWF_A"/>
</dbReference>
<name>A0A4Q7ZTE0_9ACTN</name>
<dbReference type="Proteomes" id="UP000292564">
    <property type="component" value="Unassembled WGS sequence"/>
</dbReference>
<protein>
    <submittedName>
        <fullName evidence="2">von Willebrand factor type A domain-containing protein</fullName>
    </submittedName>
</protein>
<dbReference type="AlphaFoldDB" id="A0A4Q7ZTE0"/>
<proteinExistence type="predicted"/>
<keyword evidence="3" id="KW-1185">Reference proteome</keyword>
<dbReference type="RefSeq" id="WP_130512851.1">
    <property type="nucleotide sequence ID" value="NZ_SHKY01000001.1"/>
</dbReference>
<comment type="caution">
    <text evidence="2">The sequence shown here is derived from an EMBL/GenBank/DDBJ whole genome shotgun (WGS) entry which is preliminary data.</text>
</comment>
<dbReference type="OrthoDB" id="5621159at2"/>
<gene>
    <name evidence="2" type="ORF">EV385_6459</name>
</gene>
<evidence type="ECO:0000259" key="1">
    <source>
        <dbReference type="PROSITE" id="PS50234"/>
    </source>
</evidence>